<keyword evidence="2" id="KW-0677">Repeat</keyword>
<evidence type="ECO:0000313" key="4">
    <source>
        <dbReference type="EMBL" id="CAI8040231.1"/>
    </source>
</evidence>
<comment type="caution">
    <text evidence="4">The sequence shown here is derived from an EMBL/GenBank/DDBJ whole genome shotgun (WGS) entry which is preliminary data.</text>
</comment>
<evidence type="ECO:0000259" key="3">
    <source>
        <dbReference type="Pfam" id="PF24981"/>
    </source>
</evidence>
<dbReference type="EMBL" id="CASHTH010003093">
    <property type="protein sequence ID" value="CAI8040231.1"/>
    <property type="molecule type" value="Genomic_DNA"/>
</dbReference>
<name>A0AA35T3S2_GEOBA</name>
<feature type="domain" description="Attractin/MKLN-like beta-propeller" evidence="3">
    <location>
        <begin position="35"/>
        <end position="298"/>
    </location>
</feature>
<dbReference type="Proteomes" id="UP001174909">
    <property type="component" value="Unassembled WGS sequence"/>
</dbReference>
<evidence type="ECO:0000256" key="2">
    <source>
        <dbReference type="ARBA" id="ARBA00022737"/>
    </source>
</evidence>
<dbReference type="InterPro" id="IPR015915">
    <property type="entry name" value="Kelch-typ_b-propeller"/>
</dbReference>
<dbReference type="Gene3D" id="2.120.10.80">
    <property type="entry name" value="Kelch-type beta propeller"/>
    <property type="match status" value="2"/>
</dbReference>
<protein>
    <submittedName>
        <fullName evidence="4">Influenza virus NS1A-binding protein homolog</fullName>
    </submittedName>
</protein>
<sequence length="336" mass="37264">MAFGGEWEEKATFPKLGAISGGAWLLGAETVNGKIYIFGGQDDLQPAGKFVHVYDPDKDVWTKLNKWQRGRFRLDSAVIRGKIYAVGGTEDNFQAVPFLDEYDPKTDTWTAKADMPTARMMTATAAVGGKIYVIGGAESFFFPSAAVEVYDPVTDTWEKKADMPNPRWAAGAFAARGKIYVCGGAVDQSHQKYTDLTEEYDTKTDTWTKKADMPVAYHDMSVSFVNNGKAYAIGGKAFGGNDRDGRLSDKWRYHWTVFEYDVEKNKWTRLKDEMPTPRASLATTVLDGKIYAIGGHVGIPGITEVYTPDGWPFPKAFSVSPQGKLATKWGEIKRNQ</sequence>
<gene>
    <name evidence="4" type="ORF">GBAR_LOCUS22426</name>
</gene>
<dbReference type="Pfam" id="PF24981">
    <property type="entry name" value="Beta-prop_ATRN-LZTR1"/>
    <property type="match status" value="1"/>
</dbReference>
<accession>A0AA35T3S2</accession>
<dbReference type="InterPro" id="IPR056737">
    <property type="entry name" value="Beta-prop_ATRN-MKLN-like"/>
</dbReference>
<dbReference type="SUPFAM" id="SSF117281">
    <property type="entry name" value="Kelch motif"/>
    <property type="match status" value="1"/>
</dbReference>
<dbReference type="InterPro" id="IPR006652">
    <property type="entry name" value="Kelch_1"/>
</dbReference>
<keyword evidence="1" id="KW-0880">Kelch repeat</keyword>
<reference evidence="4" key="1">
    <citation type="submission" date="2023-03" db="EMBL/GenBank/DDBJ databases">
        <authorList>
            <person name="Steffen K."/>
            <person name="Cardenas P."/>
        </authorList>
    </citation>
    <scope>NUCLEOTIDE SEQUENCE</scope>
</reference>
<dbReference type="AlphaFoldDB" id="A0AA35T3S2"/>
<evidence type="ECO:0000313" key="5">
    <source>
        <dbReference type="Proteomes" id="UP001174909"/>
    </source>
</evidence>
<organism evidence="4 5">
    <name type="scientific">Geodia barretti</name>
    <name type="common">Barrett's horny sponge</name>
    <dbReference type="NCBI Taxonomy" id="519541"/>
    <lineage>
        <taxon>Eukaryota</taxon>
        <taxon>Metazoa</taxon>
        <taxon>Porifera</taxon>
        <taxon>Demospongiae</taxon>
        <taxon>Heteroscleromorpha</taxon>
        <taxon>Tetractinellida</taxon>
        <taxon>Astrophorina</taxon>
        <taxon>Geodiidae</taxon>
        <taxon>Geodia</taxon>
    </lineage>
</organism>
<dbReference type="PANTHER" id="PTHR46344">
    <property type="entry name" value="OS02G0202900 PROTEIN"/>
    <property type="match status" value="1"/>
</dbReference>
<keyword evidence="5" id="KW-1185">Reference proteome</keyword>
<dbReference type="SMART" id="SM00612">
    <property type="entry name" value="Kelch"/>
    <property type="match status" value="5"/>
</dbReference>
<evidence type="ECO:0000256" key="1">
    <source>
        <dbReference type="ARBA" id="ARBA00022441"/>
    </source>
</evidence>
<dbReference type="PANTHER" id="PTHR46344:SF27">
    <property type="entry name" value="KELCH REPEAT SUPERFAMILY PROTEIN"/>
    <property type="match status" value="1"/>
</dbReference>
<proteinExistence type="predicted"/>